<comment type="caution">
    <text evidence="1">The sequence shown here is derived from an EMBL/GenBank/DDBJ whole genome shotgun (WGS) entry which is preliminary data.</text>
</comment>
<evidence type="ECO:0000313" key="1">
    <source>
        <dbReference type="EMBL" id="KAG9221227.1"/>
    </source>
</evidence>
<reference evidence="1 2" key="1">
    <citation type="journal article" date="2021" name="Appl. Environ. Microbiol.">
        <title>Genetic linkage and physical mapping for an oyster mushroom Pleurotus cornucopiae and QTL analysis for the trait cap color.</title>
        <authorList>
            <person name="Zhang Y."/>
            <person name="Gao W."/>
            <person name="Sonnenberg A."/>
            <person name="Chen Q."/>
            <person name="Zhang J."/>
            <person name="Huang C."/>
        </authorList>
    </citation>
    <scope>NUCLEOTIDE SEQUENCE [LARGE SCALE GENOMIC DNA]</scope>
    <source>
        <strain evidence="1">CCMSSC00406</strain>
    </source>
</reference>
<organism evidence="1 2">
    <name type="scientific">Pleurotus cornucopiae</name>
    <name type="common">Cornucopia mushroom</name>
    <dbReference type="NCBI Taxonomy" id="5321"/>
    <lineage>
        <taxon>Eukaryota</taxon>
        <taxon>Fungi</taxon>
        <taxon>Dikarya</taxon>
        <taxon>Basidiomycota</taxon>
        <taxon>Agaricomycotina</taxon>
        <taxon>Agaricomycetes</taxon>
        <taxon>Agaricomycetidae</taxon>
        <taxon>Agaricales</taxon>
        <taxon>Pleurotineae</taxon>
        <taxon>Pleurotaceae</taxon>
        <taxon>Pleurotus</taxon>
    </lineage>
</organism>
<dbReference type="EMBL" id="WQMT02000007">
    <property type="protein sequence ID" value="KAG9221227.1"/>
    <property type="molecule type" value="Genomic_DNA"/>
</dbReference>
<name>A0ACB7ISJ9_PLECO</name>
<proteinExistence type="predicted"/>
<accession>A0ACB7ISJ9</accession>
<sequence length="239" mass="26799">MRQESRRAHNSLAATHVTDGAHTSFFRKMLWHAQFPSLSPLAIAIISAAAVNFLAVFVQFYVIFYPEKSYTYAGGDHPRELLDDVPLVNMAFHDDPRYFGLNGHNTSVEWNSLLPAGGGIVFMGDNSTPYDVSMWHQLRCLNSIRRTLIGEADDYKHAEHCFHYLRQAILCSADLTLEPLPPNSTQIPFYQEAQMPGPAVVHTCKNWRRIYHSTDELSSRSSTSDKQAPLSGDTASAGR</sequence>
<evidence type="ECO:0000313" key="2">
    <source>
        <dbReference type="Proteomes" id="UP000824881"/>
    </source>
</evidence>
<protein>
    <submittedName>
        <fullName evidence="1">Uncharacterized protein</fullName>
    </submittedName>
</protein>
<keyword evidence="2" id="KW-1185">Reference proteome</keyword>
<dbReference type="Proteomes" id="UP000824881">
    <property type="component" value="Unassembled WGS sequence"/>
</dbReference>
<gene>
    <name evidence="1" type="ORF">CCMSSC00406_0007401</name>
</gene>